<dbReference type="PROSITE" id="PS51318">
    <property type="entry name" value="TAT"/>
    <property type="match status" value="1"/>
</dbReference>
<dbReference type="InterPro" id="IPR006311">
    <property type="entry name" value="TAT_signal"/>
</dbReference>
<organism evidence="1">
    <name type="scientific">freshwater metagenome</name>
    <dbReference type="NCBI Taxonomy" id="449393"/>
    <lineage>
        <taxon>unclassified sequences</taxon>
        <taxon>metagenomes</taxon>
        <taxon>ecological metagenomes</taxon>
    </lineage>
</organism>
<evidence type="ECO:0000313" key="1">
    <source>
        <dbReference type="EMBL" id="CAB4932340.1"/>
    </source>
</evidence>
<protein>
    <submittedName>
        <fullName evidence="1">Unannotated protein</fullName>
    </submittedName>
</protein>
<dbReference type="AlphaFoldDB" id="A0A6J7INB1"/>
<proteinExistence type="predicted"/>
<sequence length="326" mass="34415">MRSRQRFLIGVTAALATVLGGAGVAQANVTLATGLPAGVKVSMSQRGTTIAWSAPTGTGRWKLILWRNGVTSDVPIATSNMPFDVDLGDDGHGHLLATYSRCSRVTIGLNRPRGCDPYRYDISAQRERRITGLGGGGNSDYLPTASGGRIAFARSVSGGKADLYVRGLTGGTLRRQPGGLMNDDSRTGPRRLDLGMRGLAIAWASIGPAPDYDYGAQEARYDMLKGGHRLLARYTQGNVSGTNVAGVTAIDAGGGVLWGAQGNGEDQRSRLYWIPVELQSSDSQYLDLPVIDSSGTSFADAVILTCPLFGETPNVCSVVRLEPSPL</sequence>
<accession>A0A6J7INB1</accession>
<dbReference type="EMBL" id="CAFBMX010000005">
    <property type="protein sequence ID" value="CAB4932340.1"/>
    <property type="molecule type" value="Genomic_DNA"/>
</dbReference>
<gene>
    <name evidence="1" type="ORF">UFOPK3674_01245</name>
</gene>
<name>A0A6J7INB1_9ZZZZ</name>
<reference evidence="1" key="1">
    <citation type="submission" date="2020-05" db="EMBL/GenBank/DDBJ databases">
        <authorList>
            <person name="Chiriac C."/>
            <person name="Salcher M."/>
            <person name="Ghai R."/>
            <person name="Kavagutti S V."/>
        </authorList>
    </citation>
    <scope>NUCLEOTIDE SEQUENCE</scope>
</reference>
<dbReference type="SUPFAM" id="SSF82171">
    <property type="entry name" value="DPP6 N-terminal domain-like"/>
    <property type="match status" value="1"/>
</dbReference>